<name>A0A2L2X7W1_9FIRM</name>
<accession>A0A2L2X7W1</accession>
<gene>
    <name evidence="8" type="ORF">DCCM_0473</name>
</gene>
<evidence type="ECO:0000313" key="9">
    <source>
        <dbReference type="Proteomes" id="UP000239549"/>
    </source>
</evidence>
<keyword evidence="5" id="KW-0805">Transcription regulation</keyword>
<dbReference type="GO" id="GO:0045892">
    <property type="term" value="P:negative regulation of DNA-templated transcription"/>
    <property type="evidence" value="ECO:0007669"/>
    <property type="project" value="InterPro"/>
</dbReference>
<protein>
    <recommendedName>
        <fullName evidence="2">Negative regulator of flagellin synthesis</fullName>
    </recommendedName>
</protein>
<evidence type="ECO:0000259" key="7">
    <source>
        <dbReference type="Pfam" id="PF04316"/>
    </source>
</evidence>
<dbReference type="OrthoDB" id="2112849at2"/>
<dbReference type="EMBL" id="BFAV01000019">
    <property type="protein sequence ID" value="GBF32279.1"/>
    <property type="molecule type" value="Genomic_DNA"/>
</dbReference>
<keyword evidence="9" id="KW-1185">Reference proteome</keyword>
<dbReference type="SUPFAM" id="SSF101498">
    <property type="entry name" value="Anti-sigma factor FlgM"/>
    <property type="match status" value="1"/>
</dbReference>
<evidence type="ECO:0000256" key="3">
    <source>
        <dbReference type="ARBA" id="ARBA00022491"/>
    </source>
</evidence>
<keyword evidence="3" id="KW-0678">Repressor</keyword>
<evidence type="ECO:0000256" key="2">
    <source>
        <dbReference type="ARBA" id="ARBA00017823"/>
    </source>
</evidence>
<comment type="similarity">
    <text evidence="1">Belongs to the FlgM family.</text>
</comment>
<keyword evidence="6" id="KW-0804">Transcription</keyword>
<dbReference type="InterPro" id="IPR031316">
    <property type="entry name" value="FlgM_C"/>
</dbReference>
<keyword evidence="4" id="KW-1005">Bacterial flagellum biogenesis</keyword>
<dbReference type="Proteomes" id="UP000239549">
    <property type="component" value="Unassembled WGS sequence"/>
</dbReference>
<dbReference type="GO" id="GO:0044781">
    <property type="term" value="P:bacterial-type flagellum organization"/>
    <property type="evidence" value="ECO:0007669"/>
    <property type="project" value="UniProtKB-KW"/>
</dbReference>
<comment type="caution">
    <text evidence="8">The sequence shown here is derived from an EMBL/GenBank/DDBJ whole genome shotgun (WGS) entry which is preliminary data.</text>
</comment>
<evidence type="ECO:0000256" key="6">
    <source>
        <dbReference type="ARBA" id="ARBA00023163"/>
    </source>
</evidence>
<evidence type="ECO:0000313" key="8">
    <source>
        <dbReference type="EMBL" id="GBF32279.1"/>
    </source>
</evidence>
<dbReference type="InterPro" id="IPR035890">
    <property type="entry name" value="Anti-sigma-28_factor_FlgM_sf"/>
</dbReference>
<sequence>MKIFGYGPADITRLYRAGANKDKLQRSGAGASPGGDTLQISQEGKALQTFKAVLKDMPLVREDLVEDIKSQINKGAYKPDAGKIAEGIIRERLLDEEV</sequence>
<evidence type="ECO:0000256" key="1">
    <source>
        <dbReference type="ARBA" id="ARBA00005322"/>
    </source>
</evidence>
<feature type="domain" description="Anti-sigma-28 factor FlgM C-terminal" evidence="7">
    <location>
        <begin position="36"/>
        <end position="89"/>
    </location>
</feature>
<dbReference type="NCBIfam" id="TIGR03824">
    <property type="entry name" value="FlgM_jcvi"/>
    <property type="match status" value="1"/>
</dbReference>
<reference evidence="9" key="1">
    <citation type="submission" date="2018-02" db="EMBL/GenBank/DDBJ databases">
        <title>Genome sequence of Desulfocucumis palustris strain NAW-5.</title>
        <authorList>
            <person name="Watanabe M."/>
            <person name="Kojima H."/>
            <person name="Fukui M."/>
        </authorList>
    </citation>
    <scope>NUCLEOTIDE SEQUENCE [LARGE SCALE GENOMIC DNA]</scope>
    <source>
        <strain evidence="9">NAW-5</strain>
    </source>
</reference>
<dbReference type="InterPro" id="IPR007412">
    <property type="entry name" value="FlgM"/>
</dbReference>
<dbReference type="AlphaFoldDB" id="A0A2L2X7W1"/>
<organism evidence="8 9">
    <name type="scientific">Desulfocucumis palustris</name>
    <dbReference type="NCBI Taxonomy" id="1898651"/>
    <lineage>
        <taxon>Bacteria</taxon>
        <taxon>Bacillati</taxon>
        <taxon>Bacillota</taxon>
        <taxon>Clostridia</taxon>
        <taxon>Eubacteriales</taxon>
        <taxon>Desulfocucumaceae</taxon>
        <taxon>Desulfocucumis</taxon>
    </lineage>
</organism>
<proteinExistence type="inferred from homology"/>
<evidence type="ECO:0000256" key="5">
    <source>
        <dbReference type="ARBA" id="ARBA00023015"/>
    </source>
</evidence>
<evidence type="ECO:0000256" key="4">
    <source>
        <dbReference type="ARBA" id="ARBA00022795"/>
    </source>
</evidence>
<dbReference type="RefSeq" id="WP_104370827.1">
    <property type="nucleotide sequence ID" value="NZ_BFAV01000019.1"/>
</dbReference>
<dbReference type="Pfam" id="PF04316">
    <property type="entry name" value="FlgM"/>
    <property type="match status" value="1"/>
</dbReference>